<dbReference type="EMBL" id="CAADEZ010000055">
    <property type="protein sequence ID" value="VFJ48120.1"/>
    <property type="molecule type" value="Genomic_DNA"/>
</dbReference>
<dbReference type="EMBL" id="CAADFA010000063">
    <property type="protein sequence ID" value="VFJ48795.1"/>
    <property type="molecule type" value="Genomic_DNA"/>
</dbReference>
<name>A0A450S879_9GAMM</name>
<protein>
    <submittedName>
        <fullName evidence="1">Uncharacterized protein</fullName>
    </submittedName>
</protein>
<dbReference type="EMBL" id="CAADFL010000731">
    <property type="protein sequence ID" value="VFK20793.1"/>
    <property type="molecule type" value="Genomic_DNA"/>
</dbReference>
<proteinExistence type="predicted"/>
<evidence type="ECO:0000313" key="1">
    <source>
        <dbReference type="EMBL" id="VFJ48120.1"/>
    </source>
</evidence>
<accession>A0A450S879</accession>
<evidence type="ECO:0000313" key="2">
    <source>
        <dbReference type="EMBL" id="VFJ48795.1"/>
    </source>
</evidence>
<dbReference type="AlphaFoldDB" id="A0A450S879"/>
<gene>
    <name evidence="1" type="ORF">BECKFM1743A_GA0114220_1005515</name>
    <name evidence="3" type="ORF">BECKFM1743B_GA0114221_107312</name>
    <name evidence="2" type="ORF">BECKFM1743C_GA0114222_1006315</name>
</gene>
<sequence length="67" mass="7242">MNAEDWPEPLVAESGNGCHLLYPFDLPNDAESRDLVKGALAGLAQRFDTETATVDQAVFNAGHITKL</sequence>
<reference evidence="1" key="1">
    <citation type="submission" date="2019-02" db="EMBL/GenBank/DDBJ databases">
        <authorList>
            <person name="Gruber-Vodicka R. H."/>
            <person name="Seah K. B. B."/>
        </authorList>
    </citation>
    <scope>NUCLEOTIDE SEQUENCE</scope>
    <source>
        <strain evidence="1">BECK_BZ163</strain>
        <strain evidence="3">BECK_BZ164</strain>
        <strain evidence="2">BECK_BZ165</strain>
    </source>
</reference>
<organism evidence="1">
    <name type="scientific">Candidatus Kentrum sp. FM</name>
    <dbReference type="NCBI Taxonomy" id="2126340"/>
    <lineage>
        <taxon>Bacteria</taxon>
        <taxon>Pseudomonadati</taxon>
        <taxon>Pseudomonadota</taxon>
        <taxon>Gammaproteobacteria</taxon>
        <taxon>Candidatus Kentrum</taxon>
    </lineage>
</organism>
<evidence type="ECO:0000313" key="3">
    <source>
        <dbReference type="EMBL" id="VFK20793.1"/>
    </source>
</evidence>